<protein>
    <submittedName>
        <fullName evidence="2">Uncharacterized protein</fullName>
    </submittedName>
</protein>
<evidence type="ECO:0000313" key="2">
    <source>
        <dbReference type="EMBL" id="MBP2399968.1"/>
    </source>
</evidence>
<feature type="region of interest" description="Disordered" evidence="1">
    <location>
        <begin position="92"/>
        <end position="126"/>
    </location>
</feature>
<organism evidence="2 3">
    <name type="scientific">Glutamicibacter protophormiae</name>
    <name type="common">Brevibacterium protophormiae</name>
    <dbReference type="NCBI Taxonomy" id="37930"/>
    <lineage>
        <taxon>Bacteria</taxon>
        <taxon>Bacillati</taxon>
        <taxon>Actinomycetota</taxon>
        <taxon>Actinomycetes</taxon>
        <taxon>Micrococcales</taxon>
        <taxon>Micrococcaceae</taxon>
        <taxon>Glutamicibacter</taxon>
    </lineage>
</organism>
<evidence type="ECO:0000256" key="1">
    <source>
        <dbReference type="SAM" id="MobiDB-lite"/>
    </source>
</evidence>
<dbReference type="Proteomes" id="UP001195422">
    <property type="component" value="Unassembled WGS sequence"/>
</dbReference>
<keyword evidence="3" id="KW-1185">Reference proteome</keyword>
<proteinExistence type="predicted"/>
<sequence>MMKLNLLGGQKLTTRGVDRVSGGPIVAQPLDLRLLRPGSRVPRPVAAGSFWPETVEDPALNSFRTEHAALCEDVVAAWRTLAEPLATTNLAGISGPSTKRASPGSIVERDARAKQHSKRKSSMNVSQAAESIMPNTPKSGAGEHLVSIQRGPDCAAVPQRQGGSTRQRYPWPCLIPVEVIDEVQGTRRAGIQVLESSLAAEATKAITDNKPLAKFTVGTVGRIIEFDGLTDGILGGATEPVPVERADHAADAARAGACRVGDRA</sequence>
<name>A0ABS4XTW7_GLUPR</name>
<gene>
    <name evidence="2" type="ORF">JOF39_003049</name>
</gene>
<comment type="caution">
    <text evidence="2">The sequence shown here is derived from an EMBL/GenBank/DDBJ whole genome shotgun (WGS) entry which is preliminary data.</text>
</comment>
<evidence type="ECO:0000313" key="3">
    <source>
        <dbReference type="Proteomes" id="UP001195422"/>
    </source>
</evidence>
<accession>A0ABS4XTW7</accession>
<dbReference type="EMBL" id="JAGIOJ010000001">
    <property type="protein sequence ID" value="MBP2399968.1"/>
    <property type="molecule type" value="Genomic_DNA"/>
</dbReference>
<dbReference type="RefSeq" id="WP_209550412.1">
    <property type="nucleotide sequence ID" value="NZ_JAGIOJ010000001.1"/>
</dbReference>
<reference evidence="2 3" key="1">
    <citation type="submission" date="2021-03" db="EMBL/GenBank/DDBJ databases">
        <title>Sequencing the genomes of 1000 actinobacteria strains.</title>
        <authorList>
            <person name="Klenk H.-P."/>
        </authorList>
    </citation>
    <scope>NUCLEOTIDE SEQUENCE [LARGE SCALE GENOMIC DNA]</scope>
    <source>
        <strain evidence="2 3">DSM 20168</strain>
    </source>
</reference>